<evidence type="ECO:0000313" key="3">
    <source>
        <dbReference type="EMBL" id="TDE16579.1"/>
    </source>
</evidence>
<name>A0A4R5DQN0_9BACT</name>
<dbReference type="CDD" id="cd07067">
    <property type="entry name" value="HP_PGM_like"/>
    <property type="match status" value="1"/>
</dbReference>
<keyword evidence="4" id="KW-1185">Reference proteome</keyword>
<keyword evidence="1" id="KW-0378">Hydrolase</keyword>
<organism evidence="3 4">
    <name type="scientific">Dyadobacter psychrotolerans</name>
    <dbReference type="NCBI Taxonomy" id="2541721"/>
    <lineage>
        <taxon>Bacteria</taxon>
        <taxon>Pseudomonadati</taxon>
        <taxon>Bacteroidota</taxon>
        <taxon>Cytophagia</taxon>
        <taxon>Cytophagales</taxon>
        <taxon>Spirosomataceae</taxon>
        <taxon>Dyadobacter</taxon>
    </lineage>
</organism>
<dbReference type="SUPFAM" id="SSF53254">
    <property type="entry name" value="Phosphoglycerate mutase-like"/>
    <property type="match status" value="1"/>
</dbReference>
<accession>A0A4R5DQN0</accession>
<comment type="caution">
    <text evidence="3">The sequence shown here is derived from an EMBL/GenBank/DDBJ whole genome shotgun (WGS) entry which is preliminary data.</text>
</comment>
<proteinExistence type="predicted"/>
<dbReference type="PANTHER" id="PTHR20935">
    <property type="entry name" value="PHOSPHOGLYCERATE MUTASE-RELATED"/>
    <property type="match status" value="1"/>
</dbReference>
<dbReference type="RefSeq" id="WP_131958112.1">
    <property type="nucleotide sequence ID" value="NZ_SMFL01000003.1"/>
</dbReference>
<dbReference type="Pfam" id="PF00300">
    <property type="entry name" value="His_Phos_1"/>
    <property type="match status" value="1"/>
</dbReference>
<evidence type="ECO:0000256" key="2">
    <source>
        <dbReference type="PIRSR" id="PIRSR613078-2"/>
    </source>
</evidence>
<dbReference type="OrthoDB" id="9810154at2"/>
<dbReference type="Proteomes" id="UP000294850">
    <property type="component" value="Unassembled WGS sequence"/>
</dbReference>
<dbReference type="InterPro" id="IPR029033">
    <property type="entry name" value="His_PPase_superfam"/>
</dbReference>
<dbReference type="Gene3D" id="3.40.50.1240">
    <property type="entry name" value="Phosphoglycerate mutase-like"/>
    <property type="match status" value="1"/>
</dbReference>
<dbReference type="AlphaFoldDB" id="A0A4R5DQN0"/>
<gene>
    <name evidence="3" type="ORF">E0F88_10110</name>
</gene>
<evidence type="ECO:0000256" key="1">
    <source>
        <dbReference type="ARBA" id="ARBA00022801"/>
    </source>
</evidence>
<reference evidence="3 4" key="1">
    <citation type="submission" date="2019-03" db="EMBL/GenBank/DDBJ databases">
        <title>Dyadobacter AR-3-6 sp. nov., isolated from arctic soil.</title>
        <authorList>
            <person name="Chaudhary D.K."/>
        </authorList>
    </citation>
    <scope>NUCLEOTIDE SEQUENCE [LARGE SCALE GENOMIC DNA]</scope>
    <source>
        <strain evidence="3 4">AR-3-6</strain>
    </source>
</reference>
<dbReference type="PANTHER" id="PTHR20935:SF1">
    <property type="entry name" value="SLL1549 PROTEIN"/>
    <property type="match status" value="1"/>
</dbReference>
<evidence type="ECO:0000313" key="4">
    <source>
        <dbReference type="Proteomes" id="UP000294850"/>
    </source>
</evidence>
<sequence>MKKTLILVRHATAEDHSFRVKDFDRELVSKGLSESAIMGRWLVEKNIKPDHFVTSPASRAYKTAEIVADQFHLDISEIELVSDIYDGGPKAYLSAVNRTAENTEKLILFGHNPDISYFGEYLSGKNIGSMKKAGMVILEFEDLKWEEISAKTATFISYITPKEVKEAS</sequence>
<dbReference type="InterPro" id="IPR051021">
    <property type="entry name" value="Mito_Ser/Thr_phosphatase"/>
</dbReference>
<protein>
    <submittedName>
        <fullName evidence="3">Phosphohistidine phosphatase</fullName>
    </submittedName>
</protein>
<dbReference type="InterPro" id="IPR013078">
    <property type="entry name" value="His_Pase_superF_clade-1"/>
</dbReference>
<dbReference type="GO" id="GO:0016787">
    <property type="term" value="F:hydrolase activity"/>
    <property type="evidence" value="ECO:0007669"/>
    <property type="project" value="UniProtKB-KW"/>
</dbReference>
<dbReference type="EMBL" id="SMFL01000003">
    <property type="protein sequence ID" value="TDE16579.1"/>
    <property type="molecule type" value="Genomic_DNA"/>
</dbReference>
<feature type="binding site" evidence="2">
    <location>
        <position position="59"/>
    </location>
    <ligand>
        <name>substrate</name>
    </ligand>
</feature>